<reference evidence="10" key="1">
    <citation type="submission" date="2023-08" db="EMBL/GenBank/DDBJ databases">
        <authorList>
            <person name="Alioto T."/>
            <person name="Alioto T."/>
            <person name="Gomez Garrido J."/>
        </authorList>
    </citation>
    <scope>NUCLEOTIDE SEQUENCE</scope>
</reference>
<dbReference type="InterPro" id="IPR011024">
    <property type="entry name" value="G_crystallin-like"/>
</dbReference>
<evidence type="ECO:0000313" key="10">
    <source>
        <dbReference type="EMBL" id="CAJ1069978.1"/>
    </source>
</evidence>
<dbReference type="Proteomes" id="UP001178508">
    <property type="component" value="Chromosome 13"/>
</dbReference>
<dbReference type="Pfam" id="PF00030">
    <property type="entry name" value="Crystall"/>
    <property type="match status" value="2"/>
</dbReference>
<evidence type="ECO:0000256" key="1">
    <source>
        <dbReference type="ARBA" id="ARBA00003689"/>
    </source>
</evidence>
<feature type="compositionally biased region" description="Low complexity" evidence="8">
    <location>
        <begin position="98"/>
        <end position="111"/>
    </location>
</feature>
<dbReference type="InterPro" id="IPR001064">
    <property type="entry name" value="Beta/gamma_crystallin"/>
</dbReference>
<keyword evidence="4" id="KW-0273">Eye lens protein</keyword>
<comment type="function">
    <text evidence="1">Crystallins are the dominant structural components of the vertebrate eye lens.</text>
</comment>
<dbReference type="GO" id="GO:0005212">
    <property type="term" value="F:structural constituent of eye lens"/>
    <property type="evidence" value="ECO:0007669"/>
    <property type="project" value="UniProtKB-KW"/>
</dbReference>
<evidence type="ECO:0000313" key="11">
    <source>
        <dbReference type="Proteomes" id="UP001178508"/>
    </source>
</evidence>
<comment type="similarity">
    <text evidence="2">Belongs to the beta/gamma-crystallin family.</text>
</comment>
<dbReference type="Gene3D" id="2.60.20.10">
    <property type="entry name" value="Crystallins"/>
    <property type="match status" value="2"/>
</dbReference>
<comment type="subunit">
    <text evidence="6">Homo/heterodimer, or complexes of higher-order. The structure of beta-crystallin oligomers seems to be stabilized through interactions between the N-terminal arms.</text>
</comment>
<dbReference type="AlphaFoldDB" id="A0AAV1G999"/>
<accession>A0AAV1G999</accession>
<dbReference type="FunFam" id="2.60.20.10:FF:000005">
    <property type="entry name" value="Crystallin, beta B1"/>
    <property type="match status" value="1"/>
</dbReference>
<evidence type="ECO:0000256" key="2">
    <source>
        <dbReference type="ARBA" id="ARBA00009646"/>
    </source>
</evidence>
<feature type="domain" description="Beta/gamma crystallin 'Greek key'" evidence="9">
    <location>
        <begin position="118"/>
        <end position="157"/>
    </location>
</feature>
<evidence type="ECO:0000256" key="6">
    <source>
        <dbReference type="ARBA" id="ARBA00025922"/>
    </source>
</evidence>
<feature type="domain" description="Beta/gamma crystallin 'Greek key'" evidence="9">
    <location>
        <begin position="250"/>
        <end position="292"/>
    </location>
</feature>
<evidence type="ECO:0000256" key="3">
    <source>
        <dbReference type="ARBA" id="ARBA00019516"/>
    </source>
</evidence>
<feature type="region of interest" description="Disordered" evidence="8">
    <location>
        <begin position="79"/>
        <end position="113"/>
    </location>
</feature>
<proteinExistence type="inferred from homology"/>
<feature type="domain" description="Beta/gamma crystallin 'Greek key'" evidence="9">
    <location>
        <begin position="208"/>
        <end position="249"/>
    </location>
</feature>
<dbReference type="SMART" id="SM00247">
    <property type="entry name" value="XTALbg"/>
    <property type="match status" value="2"/>
</dbReference>
<dbReference type="FunFam" id="2.60.20.10:FF:000002">
    <property type="entry name" value="Crystallin, beta B2"/>
    <property type="match status" value="1"/>
</dbReference>
<dbReference type="InterPro" id="IPR050252">
    <property type="entry name" value="Beta/Gamma-Crystallin"/>
</dbReference>
<sequence length="309" mass="34773">MVGCGCRVLSHGSWWRGTADTRGELKSTALFSSSGPTHGEKCIKYKSLGRVSRRPARASLPHTAQQAILTQTLLKPLTMSQTAKSASSQGTDAKDKGAPAPAASSKATKTGEPSQGTYRILLFDQENFQGRMIEIQNECMNVSDRGMEKVRSIIVESGPFVAFEQNNLRGEMFILEKGEYPRWDTWSNSYRSDCLVSLRPIRMDSLEHKICLYELSDFKGNKMEIQEDDVPTLWAHGFCDRVGSVRVPGGAFVGYQYPGYRGYQYLFECGDYRHYNDFSALQPQIQSIRRIRDMQFHQRGCFTLTSASK</sequence>
<evidence type="ECO:0000256" key="8">
    <source>
        <dbReference type="SAM" id="MobiDB-lite"/>
    </source>
</evidence>
<dbReference type="PRINTS" id="PR01367">
    <property type="entry name" value="BGCRYSTALLIN"/>
</dbReference>
<gene>
    <name evidence="10" type="ORF">XNOV1_A014009</name>
</gene>
<dbReference type="PANTHER" id="PTHR11818:SF12">
    <property type="entry name" value="BETA-CRYSTALLIN B1"/>
    <property type="match status" value="1"/>
</dbReference>
<dbReference type="GO" id="GO:0007601">
    <property type="term" value="P:visual perception"/>
    <property type="evidence" value="ECO:0007669"/>
    <property type="project" value="TreeGrafter"/>
</dbReference>
<evidence type="ECO:0000256" key="4">
    <source>
        <dbReference type="ARBA" id="ARBA00022613"/>
    </source>
</evidence>
<keyword evidence="11" id="KW-1185">Reference proteome</keyword>
<dbReference type="SUPFAM" id="SSF49695">
    <property type="entry name" value="gamma-Crystallin-like"/>
    <property type="match status" value="1"/>
</dbReference>
<name>A0AAV1G999_XYRNO</name>
<evidence type="ECO:0000259" key="9">
    <source>
        <dbReference type="PROSITE" id="PS50915"/>
    </source>
</evidence>
<dbReference type="PROSITE" id="PS50915">
    <property type="entry name" value="CRYSTALLIN_BETA_GAMMA"/>
    <property type="match status" value="4"/>
</dbReference>
<keyword evidence="5" id="KW-0677">Repeat</keyword>
<organism evidence="10 11">
    <name type="scientific">Xyrichtys novacula</name>
    <name type="common">Pearly razorfish</name>
    <name type="synonym">Hemipteronotus novacula</name>
    <dbReference type="NCBI Taxonomy" id="13765"/>
    <lineage>
        <taxon>Eukaryota</taxon>
        <taxon>Metazoa</taxon>
        <taxon>Chordata</taxon>
        <taxon>Craniata</taxon>
        <taxon>Vertebrata</taxon>
        <taxon>Euteleostomi</taxon>
        <taxon>Actinopterygii</taxon>
        <taxon>Neopterygii</taxon>
        <taxon>Teleostei</taxon>
        <taxon>Neoteleostei</taxon>
        <taxon>Acanthomorphata</taxon>
        <taxon>Eupercaria</taxon>
        <taxon>Labriformes</taxon>
        <taxon>Labridae</taxon>
        <taxon>Xyrichtys</taxon>
    </lineage>
</organism>
<evidence type="ECO:0000256" key="5">
    <source>
        <dbReference type="ARBA" id="ARBA00022737"/>
    </source>
</evidence>
<dbReference type="PANTHER" id="PTHR11818">
    <property type="entry name" value="BETA/GAMMA CRYSTALLIN"/>
    <property type="match status" value="1"/>
</dbReference>
<feature type="compositionally biased region" description="Polar residues" evidence="8">
    <location>
        <begin position="79"/>
        <end position="91"/>
    </location>
</feature>
<feature type="domain" description="Beta/gamma crystallin 'Greek key'" evidence="9">
    <location>
        <begin position="158"/>
        <end position="202"/>
    </location>
</feature>
<evidence type="ECO:0000256" key="7">
    <source>
        <dbReference type="ARBA" id="ARBA00032143"/>
    </source>
</evidence>
<dbReference type="GO" id="GO:0002088">
    <property type="term" value="P:lens development in camera-type eye"/>
    <property type="evidence" value="ECO:0007669"/>
    <property type="project" value="TreeGrafter"/>
</dbReference>
<protein>
    <recommendedName>
        <fullName evidence="3">Beta-crystallin B1</fullName>
    </recommendedName>
    <alternativeName>
        <fullName evidence="7">Beta-B1 crystallin</fullName>
    </alternativeName>
</protein>
<dbReference type="EMBL" id="OY660876">
    <property type="protein sequence ID" value="CAJ1069978.1"/>
    <property type="molecule type" value="Genomic_DNA"/>
</dbReference>